<keyword evidence="4" id="KW-0808">Transferase</keyword>
<dbReference type="GO" id="GO:0005737">
    <property type="term" value="C:cytoplasm"/>
    <property type="evidence" value="ECO:0000318"/>
    <property type="project" value="GO_Central"/>
</dbReference>
<sequence length="920" mass="106453">MITLKRREVESDKPSTSEIGIFVSKDIVYPFGNKSEIIKVWWNINKSENCLDWIGLFDANDSSFYLDQKSLRQHISPVVFTLTSKNLLNASEVYFGLIDGMTGRMLSKSKNIEICKSATLIFHGITNPRNFFLETEISEVKKPDNIHVYLNTNQGRVEIPKVRKLGSSKKNVTFNSYQMGFDFDFEFEDLHISLVKHPEMDNFDHFISANQLQNNFFQSKSFSHNYTVDIVFSIEPKTSRKVPNIMEIASSSQTPSESQWKTYVDAKKRKFYVNHVTKETRWTKPDILNNNSIEPMTPIHQKFADRSDSARNSFITPRRTIAIRSDGCPKNDLIHFFKRDEFKTALYENHEAMKIYNECSVVRHAIHRIQKDSDPPAKFENQPLFVRFANSFADVTQPLPSGWECISMNNRTVFLNHSNKETSFFDPRIRRFETKTTKRGRSVPSRSSNQIKNKIDHALISKCEDLRKIAQDNFPQIAERISKKLMLIERFGGLAVASLANDLDITLALSMLDSSTEKSKKTEEGDSIKLFYEEMKKEKLGKGPSRLCWKVSRDRLLDDAFRVILSVDPFVLKKSRLHIRFEGELALDYGGLSREFFILLSRELFHPNNGYFEYEGNDYHLQLRPRGCESEKERKWLTLCGKVLALAIIHRCYIDVFFSNIFYKCLQRKPIDLSDFQESDADFYKSMNWLLENDVDALEMSFVYSSMVNGKAIFFQLTEQELLNGGDKKIVTNSNKTEFVELMCQKKSTRGIEKPLEIILESFSQILKADILNGMCSSELKRILSGSLELDLNDWRINTIYKGGYSDCHIVIEWFWEVIETMTNQERFDLLLFVTGSSSVPFEGFSALRGNDEISKFCIEKWGDATSLPRFSIFGILEVYSIFRAHTCFNRLQLPSYNTKHNLKSKLQQAISNGMSYSIE</sequence>
<comment type="pathway">
    <text evidence="2">Protein modification; protein ubiquitination.</text>
</comment>
<feature type="domain" description="WW" evidence="7">
    <location>
        <begin position="254"/>
        <end position="287"/>
    </location>
</feature>
<accession>A8X9T9</accession>
<dbReference type="Pfam" id="PF00397">
    <property type="entry name" value="WW"/>
    <property type="match status" value="1"/>
</dbReference>
<dbReference type="GO" id="GO:0061630">
    <property type="term" value="F:ubiquitin protein ligase activity"/>
    <property type="evidence" value="ECO:0000318"/>
    <property type="project" value="GO_Central"/>
</dbReference>
<feature type="active site" description="Glycyl thioester intermediate" evidence="6">
    <location>
        <position position="888"/>
    </location>
</feature>
<evidence type="ECO:0000259" key="7">
    <source>
        <dbReference type="PROSITE" id="PS50020"/>
    </source>
</evidence>
<evidence type="ECO:0000313" key="9">
    <source>
        <dbReference type="EMBL" id="CAP29404.2"/>
    </source>
</evidence>
<dbReference type="SUPFAM" id="SSF56204">
    <property type="entry name" value="Hect, E3 ligase catalytic domain"/>
    <property type="match status" value="1"/>
</dbReference>
<dbReference type="CDD" id="cd00201">
    <property type="entry name" value="WW"/>
    <property type="match status" value="2"/>
</dbReference>
<name>A8X9T9_CAEBR</name>
<dbReference type="PANTHER" id="PTHR11254:SF320">
    <property type="entry name" value="HECT-TYPE E3 UBIQUITIN TRANSFERASE"/>
    <property type="match status" value="1"/>
</dbReference>
<dbReference type="Gene3D" id="3.30.2410.10">
    <property type="entry name" value="Hect, E3 ligase catalytic domain"/>
    <property type="match status" value="1"/>
</dbReference>
<keyword evidence="5 6" id="KW-0833">Ubl conjugation pathway</keyword>
<gene>
    <name evidence="11" type="primary">hecw-1</name>
    <name evidence="9" type="synonym">Cbr-hecw-1</name>
    <name evidence="11" type="ORF">CBG09857</name>
    <name evidence="9" type="ORF">CBG_09857</name>
</gene>
<reference evidence="9 10" key="2">
    <citation type="journal article" date="2011" name="PLoS Genet.">
        <title>Caenorhabditis briggsae recombinant inbred line genotypes reveal inter-strain incompatibility and the evolution of recombination.</title>
        <authorList>
            <person name="Ross J.A."/>
            <person name="Koboldt D.C."/>
            <person name="Staisch J.E."/>
            <person name="Chamberlin H.M."/>
            <person name="Gupta B.P."/>
            <person name="Miller R.D."/>
            <person name="Baird S.E."/>
            <person name="Haag E.S."/>
        </authorList>
    </citation>
    <scope>NUCLEOTIDE SEQUENCE [LARGE SCALE GENOMIC DNA]</scope>
    <source>
        <strain evidence="9 10">AF16</strain>
    </source>
</reference>
<dbReference type="HOGENOM" id="CLU_324458_0_0_1"/>
<evidence type="ECO:0000256" key="4">
    <source>
        <dbReference type="ARBA" id="ARBA00022679"/>
    </source>
</evidence>
<dbReference type="InterPro" id="IPR001202">
    <property type="entry name" value="WW_dom"/>
</dbReference>
<evidence type="ECO:0000256" key="1">
    <source>
        <dbReference type="ARBA" id="ARBA00000885"/>
    </source>
</evidence>
<dbReference type="PANTHER" id="PTHR11254">
    <property type="entry name" value="HECT DOMAIN UBIQUITIN-PROTEIN LIGASE"/>
    <property type="match status" value="1"/>
</dbReference>
<dbReference type="PROSITE" id="PS01159">
    <property type="entry name" value="WW_DOMAIN_1"/>
    <property type="match status" value="2"/>
</dbReference>
<dbReference type="PROSITE" id="PS50020">
    <property type="entry name" value="WW_DOMAIN_2"/>
    <property type="match status" value="2"/>
</dbReference>
<dbReference type="WormBase" id="CBG09857">
    <property type="protein sequence ID" value="CBP43343"/>
    <property type="gene ID" value="WBGene00031373"/>
    <property type="gene designation" value="Cbr-hecw-1"/>
</dbReference>
<dbReference type="GO" id="GO:0006511">
    <property type="term" value="P:ubiquitin-dependent protein catabolic process"/>
    <property type="evidence" value="ECO:0000318"/>
    <property type="project" value="GO_Central"/>
</dbReference>
<comment type="catalytic activity">
    <reaction evidence="1">
        <text>S-ubiquitinyl-[E2 ubiquitin-conjugating enzyme]-L-cysteine + [acceptor protein]-L-lysine = [E2 ubiquitin-conjugating enzyme]-L-cysteine + N(6)-ubiquitinyl-[acceptor protein]-L-lysine.</text>
        <dbReference type="EC" id="2.3.2.26"/>
    </reaction>
</comment>
<dbReference type="AlphaFoldDB" id="A8X9T9"/>
<dbReference type="InterPro" id="IPR035983">
    <property type="entry name" value="Hect_E3_ubiquitin_ligase"/>
</dbReference>
<evidence type="ECO:0000313" key="10">
    <source>
        <dbReference type="Proteomes" id="UP000008549"/>
    </source>
</evidence>
<dbReference type="Gene3D" id="2.20.70.10">
    <property type="match status" value="2"/>
</dbReference>
<dbReference type="FunCoup" id="A8X9T9">
    <property type="interactions" value="32"/>
</dbReference>
<feature type="domain" description="HECT" evidence="8">
    <location>
        <begin position="568"/>
        <end position="920"/>
    </location>
</feature>
<dbReference type="FunFam" id="3.30.2410.10:FF:000024">
    <property type="entry name" value="E3 ubiquitin-protein ligase hecw-1"/>
    <property type="match status" value="1"/>
</dbReference>
<keyword evidence="10" id="KW-1185">Reference proteome</keyword>
<evidence type="ECO:0000256" key="3">
    <source>
        <dbReference type="ARBA" id="ARBA00012485"/>
    </source>
</evidence>
<dbReference type="PROSITE" id="PS50237">
    <property type="entry name" value="HECT"/>
    <property type="match status" value="1"/>
</dbReference>
<protein>
    <recommendedName>
        <fullName evidence="3">HECT-type E3 ubiquitin transferase</fullName>
        <ecNumber evidence="3">2.3.2.26</ecNumber>
    </recommendedName>
</protein>
<dbReference type="SMART" id="SM00119">
    <property type="entry name" value="HECTc"/>
    <property type="match status" value="1"/>
</dbReference>
<dbReference type="Gene3D" id="3.90.1750.10">
    <property type="entry name" value="Hect, E3 ligase catalytic domains"/>
    <property type="match status" value="1"/>
</dbReference>
<dbReference type="InterPro" id="IPR050409">
    <property type="entry name" value="E3_ubiq-protein_ligase"/>
</dbReference>
<evidence type="ECO:0000256" key="2">
    <source>
        <dbReference type="ARBA" id="ARBA00004906"/>
    </source>
</evidence>
<dbReference type="Proteomes" id="UP000008549">
    <property type="component" value="Unassembled WGS sequence"/>
</dbReference>
<dbReference type="Gene3D" id="2.60.40.2840">
    <property type="match status" value="1"/>
</dbReference>
<dbReference type="EMBL" id="HE601459">
    <property type="protein sequence ID" value="CAP29404.2"/>
    <property type="molecule type" value="Genomic_DNA"/>
</dbReference>
<dbReference type="InterPro" id="IPR036020">
    <property type="entry name" value="WW_dom_sf"/>
</dbReference>
<dbReference type="InParanoid" id="A8X9T9"/>
<proteinExistence type="predicted"/>
<evidence type="ECO:0000256" key="5">
    <source>
        <dbReference type="ARBA" id="ARBA00022786"/>
    </source>
</evidence>
<dbReference type="eggNOG" id="KOG0940">
    <property type="taxonomic scope" value="Eukaryota"/>
</dbReference>
<dbReference type="Pfam" id="PF00632">
    <property type="entry name" value="HECT"/>
    <property type="match status" value="1"/>
</dbReference>
<dbReference type="GO" id="GO:1900424">
    <property type="term" value="P:regulation of defense response to bacterium"/>
    <property type="evidence" value="ECO:0007669"/>
    <property type="project" value="EnsemblMetazoa"/>
</dbReference>
<dbReference type="SMART" id="SM00456">
    <property type="entry name" value="WW"/>
    <property type="match status" value="2"/>
</dbReference>
<evidence type="ECO:0000256" key="6">
    <source>
        <dbReference type="PROSITE-ProRule" id="PRU00104"/>
    </source>
</evidence>
<dbReference type="SUPFAM" id="SSF51045">
    <property type="entry name" value="WW domain"/>
    <property type="match status" value="2"/>
</dbReference>
<dbReference type="Gene3D" id="3.30.2160.10">
    <property type="entry name" value="Hect, E3 ligase catalytic domain"/>
    <property type="match status" value="1"/>
</dbReference>
<organism evidence="9 10">
    <name type="scientific">Caenorhabditis briggsae</name>
    <dbReference type="NCBI Taxonomy" id="6238"/>
    <lineage>
        <taxon>Eukaryota</taxon>
        <taxon>Metazoa</taxon>
        <taxon>Ecdysozoa</taxon>
        <taxon>Nematoda</taxon>
        <taxon>Chromadorea</taxon>
        <taxon>Rhabditida</taxon>
        <taxon>Rhabditina</taxon>
        <taxon>Rhabditomorpha</taxon>
        <taxon>Rhabditoidea</taxon>
        <taxon>Rhabditidae</taxon>
        <taxon>Peloderinae</taxon>
        <taxon>Caenorhabditis</taxon>
    </lineage>
</organism>
<reference evidence="9 10" key="1">
    <citation type="journal article" date="2003" name="PLoS Biol.">
        <title>The genome sequence of Caenorhabditis briggsae: a platform for comparative genomics.</title>
        <authorList>
            <person name="Stein L.D."/>
            <person name="Bao Z."/>
            <person name="Blasiar D."/>
            <person name="Blumenthal T."/>
            <person name="Brent M.R."/>
            <person name="Chen N."/>
            <person name="Chinwalla A."/>
            <person name="Clarke L."/>
            <person name="Clee C."/>
            <person name="Coghlan A."/>
            <person name="Coulson A."/>
            <person name="D'Eustachio P."/>
            <person name="Fitch D.H."/>
            <person name="Fulton L.A."/>
            <person name="Fulton R.E."/>
            <person name="Griffiths-Jones S."/>
            <person name="Harris T.W."/>
            <person name="Hillier L.W."/>
            <person name="Kamath R."/>
            <person name="Kuwabara P.E."/>
            <person name="Mardis E.R."/>
            <person name="Marra M.A."/>
            <person name="Miner T.L."/>
            <person name="Minx P."/>
            <person name="Mullikin J.C."/>
            <person name="Plumb R.W."/>
            <person name="Rogers J."/>
            <person name="Schein J.E."/>
            <person name="Sohrmann M."/>
            <person name="Spieth J."/>
            <person name="Stajich J.E."/>
            <person name="Wei C."/>
            <person name="Willey D."/>
            <person name="Wilson R.K."/>
            <person name="Durbin R."/>
            <person name="Waterston R.H."/>
        </authorList>
    </citation>
    <scope>NUCLEOTIDE SEQUENCE [LARGE SCALE GENOMIC DNA]</scope>
    <source>
        <strain evidence="9 10">AF16</strain>
    </source>
</reference>
<dbReference type="GO" id="GO:0016567">
    <property type="term" value="P:protein ubiquitination"/>
    <property type="evidence" value="ECO:0007669"/>
    <property type="project" value="UniProtKB-UniPathway"/>
</dbReference>
<dbReference type="InterPro" id="IPR000569">
    <property type="entry name" value="HECT_dom"/>
</dbReference>
<evidence type="ECO:0000313" key="11">
    <source>
        <dbReference type="WormBase" id="CBG09857"/>
    </source>
</evidence>
<dbReference type="OMA" id="NGMSYSI"/>
<evidence type="ECO:0000259" key="8">
    <source>
        <dbReference type="PROSITE" id="PS50237"/>
    </source>
</evidence>
<feature type="domain" description="WW" evidence="7">
    <location>
        <begin position="397"/>
        <end position="429"/>
    </location>
</feature>
<dbReference type="STRING" id="6238.A8X9T9"/>
<dbReference type="CDD" id="cd00078">
    <property type="entry name" value="HECTc"/>
    <property type="match status" value="1"/>
</dbReference>
<dbReference type="EC" id="2.3.2.26" evidence="3"/>
<dbReference type="UniPathway" id="UPA00143"/>
<dbReference type="GO" id="GO:0048814">
    <property type="term" value="P:regulation of dendrite morphogenesis"/>
    <property type="evidence" value="ECO:0000318"/>
    <property type="project" value="GO_Central"/>
</dbReference>